<dbReference type="Pfam" id="PF13194">
    <property type="entry name" value="DUF4010"/>
    <property type="match status" value="1"/>
</dbReference>
<feature type="transmembrane region" description="Helical" evidence="1">
    <location>
        <begin position="90"/>
        <end position="122"/>
    </location>
</feature>
<evidence type="ECO:0000259" key="2">
    <source>
        <dbReference type="Pfam" id="PF02308"/>
    </source>
</evidence>
<sequence>MSDALGLAGAAAALGIGMLVGLERERHKGRGDSRACAGLRTFAITALLGYVAMQVGGALLLGMVGGCLAVLIGVAYWRSLSTDPGLTSEVALLTVLVLGALCGTAPELAIAIGVVMAGLLAYRQKLHHFARSQLSEAEMRDGLVLLISALVVLPLTPDRFIGPYSALNLRTLCTLTVLLMAVGAIGHIAVRTLGVRYGYAVSAIASGFASSTMTIAAMGHIARKDPEHLKVLSAAALLSNLATAAQVALILGAVDTALLPHLWGPLLAGFGVTLLFSLGLLFPRPAVAANQPIKVGGAFNLKLALAVTLTMAGVTFLSSLMLDHFGEAGVMLTAVLSGFADAHSSTASIATLAKGGLLDYAAIAPPVLLAVSSNALSKCLVAWISGGRRFAAYVIPGQILLTAAMWAGLLVDRATI</sequence>
<feature type="transmembrane region" description="Helical" evidence="1">
    <location>
        <begin position="360"/>
        <end position="384"/>
    </location>
</feature>
<feature type="transmembrane region" description="Helical" evidence="1">
    <location>
        <begin position="196"/>
        <end position="219"/>
    </location>
</feature>
<evidence type="ECO:0000259" key="3">
    <source>
        <dbReference type="Pfam" id="PF13194"/>
    </source>
</evidence>
<dbReference type="Proteomes" id="UP000075187">
    <property type="component" value="Chromosome"/>
</dbReference>
<dbReference type="InterPro" id="IPR025105">
    <property type="entry name" value="DUF4010"/>
</dbReference>
<dbReference type="EMBL" id="CP014205">
    <property type="protein sequence ID" value="AMQ82812.1"/>
    <property type="molecule type" value="Genomic_DNA"/>
</dbReference>
<dbReference type="Pfam" id="PF02308">
    <property type="entry name" value="MgtC"/>
    <property type="match status" value="1"/>
</dbReference>
<dbReference type="RefSeq" id="WP_064379472.1">
    <property type="nucleotide sequence ID" value="NZ_CP014205.2"/>
</dbReference>
<protein>
    <submittedName>
        <fullName evidence="4">DUF4010 domain-containing protein</fullName>
    </submittedName>
</protein>
<feature type="transmembrane region" description="Helical" evidence="1">
    <location>
        <begin position="303"/>
        <end position="322"/>
    </location>
</feature>
<feature type="transmembrane region" description="Helical" evidence="1">
    <location>
        <begin position="263"/>
        <end position="282"/>
    </location>
</feature>
<keyword evidence="1" id="KW-0812">Transmembrane</keyword>
<name>A0ABN4MKB4_9PSED</name>
<keyword evidence="1" id="KW-0472">Membrane</keyword>
<feature type="transmembrane region" description="Helical" evidence="1">
    <location>
        <begin position="6"/>
        <end position="23"/>
    </location>
</feature>
<accession>A0ABN4MKB4</accession>
<gene>
    <name evidence="4" type="ORF">AWU82_05750</name>
</gene>
<feature type="domain" description="DUF4010" evidence="3">
    <location>
        <begin position="177"/>
        <end position="386"/>
    </location>
</feature>
<evidence type="ECO:0000256" key="1">
    <source>
        <dbReference type="SAM" id="Phobius"/>
    </source>
</evidence>
<dbReference type="InterPro" id="IPR049177">
    <property type="entry name" value="MgtC_SapB_SrpB_YhiD_N"/>
</dbReference>
<feature type="transmembrane region" description="Helical" evidence="1">
    <location>
        <begin position="59"/>
        <end position="78"/>
    </location>
</feature>
<organism evidence="4 5">
    <name type="scientific">Pseudomonas glycinae</name>
    <dbReference type="NCBI Taxonomy" id="1785145"/>
    <lineage>
        <taxon>Bacteria</taxon>
        <taxon>Pseudomonadati</taxon>
        <taxon>Pseudomonadota</taxon>
        <taxon>Gammaproteobacteria</taxon>
        <taxon>Pseudomonadales</taxon>
        <taxon>Pseudomonadaceae</taxon>
        <taxon>Pseudomonas</taxon>
    </lineage>
</organism>
<reference evidence="4" key="1">
    <citation type="submission" date="2017-12" db="EMBL/GenBank/DDBJ databases">
        <title>Pseudomonas sp. MS586 complete sequence.</title>
        <authorList>
            <person name="Lu S."/>
            <person name="Deng P."/>
        </authorList>
    </citation>
    <scope>NUCLEOTIDE SEQUENCE</scope>
    <source>
        <strain evidence="4">MS586</strain>
    </source>
</reference>
<feature type="transmembrane region" description="Helical" evidence="1">
    <location>
        <begin position="390"/>
        <end position="411"/>
    </location>
</feature>
<dbReference type="PANTHER" id="PTHR39084">
    <property type="entry name" value="MEMBRANE PROTEIN-RELATED"/>
    <property type="match status" value="1"/>
</dbReference>
<feature type="transmembrane region" description="Helical" evidence="1">
    <location>
        <begin position="172"/>
        <end position="190"/>
    </location>
</feature>
<evidence type="ECO:0000313" key="5">
    <source>
        <dbReference type="Proteomes" id="UP000075187"/>
    </source>
</evidence>
<feature type="domain" description="MgtC/SapB/SrpB/YhiD N-terminal" evidence="2">
    <location>
        <begin position="12"/>
        <end position="128"/>
    </location>
</feature>
<feature type="transmembrane region" description="Helical" evidence="1">
    <location>
        <begin position="231"/>
        <end position="251"/>
    </location>
</feature>
<dbReference type="PANTHER" id="PTHR39084:SF1">
    <property type="entry name" value="DUF4010 DOMAIN-CONTAINING PROTEIN"/>
    <property type="match status" value="1"/>
</dbReference>
<keyword evidence="1" id="KW-1133">Transmembrane helix</keyword>
<evidence type="ECO:0000313" key="4">
    <source>
        <dbReference type="EMBL" id="AMQ82812.1"/>
    </source>
</evidence>
<proteinExistence type="predicted"/>
<keyword evidence="5" id="KW-1185">Reference proteome</keyword>